<feature type="transmembrane region" description="Helical" evidence="7">
    <location>
        <begin position="186"/>
        <end position="205"/>
    </location>
</feature>
<dbReference type="PANTHER" id="PTHR43227:SF11">
    <property type="entry name" value="BLL4140 PROTEIN"/>
    <property type="match status" value="1"/>
</dbReference>
<dbReference type="InterPro" id="IPR035906">
    <property type="entry name" value="MetI-like_sf"/>
</dbReference>
<dbReference type="PANTHER" id="PTHR43227">
    <property type="entry name" value="BLL4140 PROTEIN"/>
    <property type="match status" value="1"/>
</dbReference>
<proteinExistence type="inferred from homology"/>
<evidence type="ECO:0000256" key="5">
    <source>
        <dbReference type="ARBA" id="ARBA00022989"/>
    </source>
</evidence>
<sequence length="313" mass="35365">MTHKPVRRSLFSDFRKQKYLFILLLPGTLYLLVNNYLPMIGTIIAFKKVNYVKGIFGSPWVGFDNFKFLFTTTDAYVITRNTVLYNLVFIALGLLFAVAFAVLLNEIRIRFVAKFFQSALFFPHFLSFVVVGYLVYSLLSIENGFVNKHLLSVLGKDPINWYNEPNYWPFILTSVHLWKSVGYGTVIYLAAIVGVDASYYEAALIDGASKWKQFTNVTLPSLVPIITILTLMSIGHIFYADFGLFYQVPLNSGMLYPTTLVIDTYVYNILTSPLHGDLGMATAAGLYQSLVGFVLVLLSNGLIRKINKENALF</sequence>
<dbReference type="PROSITE" id="PS50928">
    <property type="entry name" value="ABC_TM1"/>
    <property type="match status" value="1"/>
</dbReference>
<keyword evidence="6 7" id="KW-0472">Membrane</keyword>
<comment type="caution">
    <text evidence="9">The sequence shown here is derived from an EMBL/GenBank/DDBJ whole genome shotgun (WGS) entry which is preliminary data.</text>
</comment>
<feature type="transmembrane region" description="Helical" evidence="7">
    <location>
        <begin position="217"/>
        <end position="239"/>
    </location>
</feature>
<comment type="similarity">
    <text evidence="7">Belongs to the binding-protein-dependent transport system permease family.</text>
</comment>
<keyword evidence="2 7" id="KW-0813">Transport</keyword>
<dbReference type="RefSeq" id="WP_041047754.1">
    <property type="nucleotide sequence ID" value="NZ_JXAK01000017.1"/>
</dbReference>
<dbReference type="EMBL" id="JXAK01000017">
    <property type="protein sequence ID" value="KIL40740.1"/>
    <property type="molecule type" value="Genomic_DNA"/>
</dbReference>
<feature type="transmembrane region" description="Helical" evidence="7">
    <location>
        <begin position="83"/>
        <end position="103"/>
    </location>
</feature>
<feature type="transmembrane region" description="Helical" evidence="7">
    <location>
        <begin position="115"/>
        <end position="136"/>
    </location>
</feature>
<dbReference type="Proteomes" id="UP000031967">
    <property type="component" value="Unassembled WGS sequence"/>
</dbReference>
<evidence type="ECO:0000259" key="8">
    <source>
        <dbReference type="PROSITE" id="PS50928"/>
    </source>
</evidence>
<evidence type="ECO:0000313" key="9">
    <source>
        <dbReference type="EMBL" id="KIL40740.1"/>
    </source>
</evidence>
<accession>A0ABR5AI58</accession>
<dbReference type="InterPro" id="IPR050809">
    <property type="entry name" value="UgpAE/MalFG_permease"/>
</dbReference>
<dbReference type="CDD" id="cd06261">
    <property type="entry name" value="TM_PBP2"/>
    <property type="match status" value="1"/>
</dbReference>
<feature type="transmembrane region" description="Helical" evidence="7">
    <location>
        <begin position="278"/>
        <end position="298"/>
    </location>
</feature>
<dbReference type="Gene3D" id="1.10.3720.10">
    <property type="entry name" value="MetI-like"/>
    <property type="match status" value="1"/>
</dbReference>
<feature type="domain" description="ABC transmembrane type-1" evidence="8">
    <location>
        <begin position="79"/>
        <end position="299"/>
    </location>
</feature>
<evidence type="ECO:0000256" key="1">
    <source>
        <dbReference type="ARBA" id="ARBA00004651"/>
    </source>
</evidence>
<comment type="subcellular location">
    <subcellularLocation>
        <location evidence="1 7">Cell membrane</location>
        <topology evidence="1 7">Multi-pass membrane protein</topology>
    </subcellularLocation>
</comment>
<feature type="transmembrane region" description="Helical" evidence="7">
    <location>
        <begin position="20"/>
        <end position="46"/>
    </location>
</feature>
<evidence type="ECO:0000256" key="2">
    <source>
        <dbReference type="ARBA" id="ARBA00022448"/>
    </source>
</evidence>
<evidence type="ECO:0000256" key="6">
    <source>
        <dbReference type="ARBA" id="ARBA00023136"/>
    </source>
</evidence>
<keyword evidence="5 7" id="KW-1133">Transmembrane helix</keyword>
<name>A0ABR5AI58_9BACL</name>
<dbReference type="Pfam" id="PF00528">
    <property type="entry name" value="BPD_transp_1"/>
    <property type="match status" value="1"/>
</dbReference>
<evidence type="ECO:0000256" key="4">
    <source>
        <dbReference type="ARBA" id="ARBA00022692"/>
    </source>
</evidence>
<keyword evidence="3" id="KW-1003">Cell membrane</keyword>
<keyword evidence="4 7" id="KW-0812">Transmembrane</keyword>
<evidence type="ECO:0000313" key="10">
    <source>
        <dbReference type="Proteomes" id="UP000031967"/>
    </source>
</evidence>
<evidence type="ECO:0000256" key="3">
    <source>
        <dbReference type="ARBA" id="ARBA00022475"/>
    </source>
</evidence>
<protein>
    <submittedName>
        <fullName evidence="9">Sugar ABC transporter permease</fullName>
    </submittedName>
</protein>
<dbReference type="InterPro" id="IPR000515">
    <property type="entry name" value="MetI-like"/>
</dbReference>
<gene>
    <name evidence="9" type="ORF">SD70_11755</name>
</gene>
<organism evidence="9 10">
    <name type="scientific">Gordoniibacillus kamchatkensis</name>
    <dbReference type="NCBI Taxonomy" id="1590651"/>
    <lineage>
        <taxon>Bacteria</taxon>
        <taxon>Bacillati</taxon>
        <taxon>Bacillota</taxon>
        <taxon>Bacilli</taxon>
        <taxon>Bacillales</taxon>
        <taxon>Paenibacillaceae</taxon>
        <taxon>Gordoniibacillus</taxon>
    </lineage>
</organism>
<keyword evidence="10" id="KW-1185">Reference proteome</keyword>
<reference evidence="9 10" key="1">
    <citation type="submission" date="2014-12" db="EMBL/GenBank/DDBJ databases">
        <title>Draft genome sequence of Paenibacillus kamchatkensis strain B-2647.</title>
        <authorList>
            <person name="Karlyshev A.V."/>
            <person name="Kudryashova E.B."/>
        </authorList>
    </citation>
    <scope>NUCLEOTIDE SEQUENCE [LARGE SCALE GENOMIC DNA]</scope>
    <source>
        <strain evidence="9 10">VKM B-2647</strain>
    </source>
</reference>
<evidence type="ECO:0000256" key="7">
    <source>
        <dbReference type="RuleBase" id="RU363032"/>
    </source>
</evidence>
<dbReference type="SUPFAM" id="SSF161098">
    <property type="entry name" value="MetI-like"/>
    <property type="match status" value="1"/>
</dbReference>